<comment type="cofactor">
    <cofactor evidence="11">
        <name>Mg(2+)</name>
        <dbReference type="ChEBI" id="CHEBI:18420"/>
    </cofactor>
    <text evidence="11">Binds 1 Mg(2+) ion per subunit.</text>
</comment>
<feature type="binding site" evidence="11">
    <location>
        <position position="819"/>
    </location>
    <ligand>
        <name>Zn(2+)</name>
        <dbReference type="ChEBI" id="CHEBI:29105"/>
        <label>2</label>
    </ligand>
</feature>
<keyword evidence="5 11" id="KW-0548">Nucleotidyltransferase</keyword>
<dbReference type="InterPro" id="IPR007083">
    <property type="entry name" value="RNA_pol_Rpb1_4"/>
</dbReference>
<feature type="binding site" evidence="11">
    <location>
        <position position="893"/>
    </location>
    <ligand>
        <name>Zn(2+)</name>
        <dbReference type="ChEBI" id="CHEBI:29105"/>
        <label>2</label>
    </ligand>
</feature>
<dbReference type="InterPro" id="IPR000722">
    <property type="entry name" value="RNA_pol_asu"/>
</dbReference>
<evidence type="ECO:0000256" key="5">
    <source>
        <dbReference type="ARBA" id="ARBA00022695"/>
    </source>
</evidence>
<dbReference type="OrthoDB" id="9815296at2"/>
<gene>
    <name evidence="11" type="primary">rpoC</name>
    <name evidence="14" type="ORF">C8J48_3356</name>
</gene>
<dbReference type="Gene3D" id="2.40.50.100">
    <property type="match status" value="1"/>
</dbReference>
<evidence type="ECO:0000256" key="8">
    <source>
        <dbReference type="ARBA" id="ARBA00022842"/>
    </source>
</evidence>
<evidence type="ECO:0000256" key="11">
    <source>
        <dbReference type="HAMAP-Rule" id="MF_01322"/>
    </source>
</evidence>
<name>A0A2T4Z1R3_9BACL</name>
<dbReference type="Proteomes" id="UP000241639">
    <property type="component" value="Unassembled WGS sequence"/>
</dbReference>
<evidence type="ECO:0000256" key="1">
    <source>
        <dbReference type="ARBA" id="ARBA00004026"/>
    </source>
</evidence>
<evidence type="ECO:0000256" key="7">
    <source>
        <dbReference type="ARBA" id="ARBA00022833"/>
    </source>
</evidence>
<dbReference type="FunFam" id="4.10.860.120:FF:000001">
    <property type="entry name" value="DNA-directed RNA polymerase subunit beta"/>
    <property type="match status" value="1"/>
</dbReference>
<dbReference type="PANTHER" id="PTHR19376">
    <property type="entry name" value="DNA-DIRECTED RNA POLYMERASE"/>
    <property type="match status" value="1"/>
</dbReference>
<evidence type="ECO:0000256" key="9">
    <source>
        <dbReference type="ARBA" id="ARBA00023163"/>
    </source>
</evidence>
<dbReference type="AlphaFoldDB" id="A0A2T4Z1R3"/>
<dbReference type="Pfam" id="PF04997">
    <property type="entry name" value="RNA_pol_Rpb1_1"/>
    <property type="match status" value="1"/>
</dbReference>
<dbReference type="InterPro" id="IPR044893">
    <property type="entry name" value="RNA_pol_Rpb1_clamp_domain"/>
</dbReference>
<dbReference type="InterPro" id="IPR045867">
    <property type="entry name" value="DNA-dir_RpoC_beta_prime"/>
</dbReference>
<feature type="binding site" evidence="11">
    <location>
        <position position="451"/>
    </location>
    <ligand>
        <name>Mg(2+)</name>
        <dbReference type="ChEBI" id="CHEBI:18420"/>
    </ligand>
</feature>
<keyword evidence="7 11" id="KW-0862">Zinc</keyword>
<dbReference type="GO" id="GO:0000287">
    <property type="term" value="F:magnesium ion binding"/>
    <property type="evidence" value="ECO:0007669"/>
    <property type="project" value="UniProtKB-UniRule"/>
</dbReference>
<dbReference type="NCBIfam" id="TIGR02386">
    <property type="entry name" value="rpoC_TIGR"/>
    <property type="match status" value="1"/>
</dbReference>
<dbReference type="InterPro" id="IPR007081">
    <property type="entry name" value="RNA_pol_Rpb1_5"/>
</dbReference>
<dbReference type="SMART" id="SM00663">
    <property type="entry name" value="RPOLA_N"/>
    <property type="match status" value="1"/>
</dbReference>
<evidence type="ECO:0000313" key="15">
    <source>
        <dbReference type="Proteomes" id="UP000241639"/>
    </source>
</evidence>
<dbReference type="Pfam" id="PF04983">
    <property type="entry name" value="RNA_pol_Rpb1_3"/>
    <property type="match status" value="1"/>
</dbReference>
<dbReference type="Gene3D" id="1.10.274.100">
    <property type="entry name" value="RNA polymerase Rpb1, domain 3"/>
    <property type="match status" value="1"/>
</dbReference>
<dbReference type="Gene3D" id="1.10.1790.20">
    <property type="match status" value="1"/>
</dbReference>
<evidence type="ECO:0000313" key="14">
    <source>
        <dbReference type="EMBL" id="PTM54704.1"/>
    </source>
</evidence>
<dbReference type="Gene3D" id="1.10.132.30">
    <property type="match status" value="1"/>
</dbReference>
<dbReference type="InterPro" id="IPR012754">
    <property type="entry name" value="DNA-dir_RpoC_beta_prime_bact"/>
</dbReference>
<keyword evidence="4 11" id="KW-0808">Transferase</keyword>
<dbReference type="EMBL" id="PZZP01000003">
    <property type="protein sequence ID" value="PTM54704.1"/>
    <property type="molecule type" value="Genomic_DNA"/>
</dbReference>
<dbReference type="Gene3D" id="2.40.40.20">
    <property type="match status" value="1"/>
</dbReference>
<keyword evidence="3 11" id="KW-0240">DNA-directed RNA polymerase</keyword>
<comment type="cofactor">
    <cofactor evidence="11">
        <name>Zn(2+)</name>
        <dbReference type="ChEBI" id="CHEBI:29105"/>
    </cofactor>
    <text evidence="11">Binds 2 Zn(2+) ions per subunit.</text>
</comment>
<accession>A0A2T4Z1R3</accession>
<dbReference type="FunFam" id="1.10.150.390:FF:000002">
    <property type="entry name" value="DNA-directed RNA polymerase subunit beta"/>
    <property type="match status" value="1"/>
</dbReference>
<dbReference type="Pfam" id="PF04998">
    <property type="entry name" value="RNA_pol_Rpb1_5"/>
    <property type="match status" value="1"/>
</dbReference>
<keyword evidence="9 11" id="KW-0804">Transcription</keyword>
<evidence type="ECO:0000256" key="12">
    <source>
        <dbReference type="RuleBase" id="RU004279"/>
    </source>
</evidence>
<evidence type="ECO:0000256" key="4">
    <source>
        <dbReference type="ARBA" id="ARBA00022679"/>
    </source>
</evidence>
<evidence type="ECO:0000259" key="13">
    <source>
        <dbReference type="SMART" id="SM00663"/>
    </source>
</evidence>
<keyword evidence="15" id="KW-1185">Reference proteome</keyword>
<comment type="subunit">
    <text evidence="11">The RNAP catalytic core consists of 2 alpha, 1 beta, 1 beta' and 1 omega subunit. When a sigma factor is associated with the core the holoenzyme is formed, which can initiate transcription.</text>
</comment>
<dbReference type="Pfam" id="PF05000">
    <property type="entry name" value="RNA_pol_Rpb1_4"/>
    <property type="match status" value="1"/>
</dbReference>
<evidence type="ECO:0000256" key="10">
    <source>
        <dbReference type="ARBA" id="ARBA00048552"/>
    </source>
</evidence>
<feature type="binding site" evidence="11">
    <location>
        <position position="78"/>
    </location>
    <ligand>
        <name>Zn(2+)</name>
        <dbReference type="ChEBI" id="CHEBI:29105"/>
        <label>1</label>
    </ligand>
</feature>
<dbReference type="InterPro" id="IPR006592">
    <property type="entry name" value="RNA_pol_N"/>
</dbReference>
<evidence type="ECO:0000256" key="2">
    <source>
        <dbReference type="ARBA" id="ARBA00006460"/>
    </source>
</evidence>
<dbReference type="Gene3D" id="1.10.150.390">
    <property type="match status" value="1"/>
</dbReference>
<dbReference type="PANTHER" id="PTHR19376:SF54">
    <property type="entry name" value="DNA-DIRECTED RNA POLYMERASE SUBUNIT BETA"/>
    <property type="match status" value="1"/>
</dbReference>
<comment type="catalytic activity">
    <reaction evidence="10 11 12">
        <text>RNA(n) + a ribonucleoside 5'-triphosphate = RNA(n+1) + diphosphate</text>
        <dbReference type="Rhea" id="RHEA:21248"/>
        <dbReference type="Rhea" id="RHEA-COMP:14527"/>
        <dbReference type="Rhea" id="RHEA-COMP:17342"/>
        <dbReference type="ChEBI" id="CHEBI:33019"/>
        <dbReference type="ChEBI" id="CHEBI:61557"/>
        <dbReference type="ChEBI" id="CHEBI:140395"/>
        <dbReference type="EC" id="2.7.7.6"/>
    </reaction>
</comment>
<dbReference type="HAMAP" id="MF_01322">
    <property type="entry name" value="RNApol_bact_RpoC"/>
    <property type="match status" value="1"/>
</dbReference>
<organism evidence="14 15">
    <name type="scientific">Desmospora activa DSM 45169</name>
    <dbReference type="NCBI Taxonomy" id="1121389"/>
    <lineage>
        <taxon>Bacteria</taxon>
        <taxon>Bacillati</taxon>
        <taxon>Bacillota</taxon>
        <taxon>Bacilli</taxon>
        <taxon>Bacillales</taxon>
        <taxon>Thermoactinomycetaceae</taxon>
        <taxon>Desmospora</taxon>
    </lineage>
</organism>
<proteinExistence type="inferred from homology"/>
<feature type="binding site" evidence="11">
    <location>
        <position position="62"/>
    </location>
    <ligand>
        <name>Zn(2+)</name>
        <dbReference type="ChEBI" id="CHEBI:29105"/>
        <label>1</label>
    </ligand>
</feature>
<reference evidence="14 15" key="1">
    <citation type="submission" date="2018-04" db="EMBL/GenBank/DDBJ databases">
        <title>Genomic Encyclopedia of Archaeal and Bacterial Type Strains, Phase II (KMG-II): from individual species to whole genera.</title>
        <authorList>
            <person name="Goeker M."/>
        </authorList>
    </citation>
    <scope>NUCLEOTIDE SEQUENCE [LARGE SCALE GENOMIC DNA]</scope>
    <source>
        <strain evidence="14 15">DSM 45169</strain>
    </source>
</reference>
<dbReference type="InterPro" id="IPR007066">
    <property type="entry name" value="RNA_pol_Rpb1_3"/>
</dbReference>
<feature type="binding site" evidence="11">
    <location>
        <position position="903"/>
    </location>
    <ligand>
        <name>Zn(2+)</name>
        <dbReference type="ChEBI" id="CHEBI:29105"/>
        <label>2</label>
    </ligand>
</feature>
<dbReference type="RefSeq" id="WP_107728339.1">
    <property type="nucleotide sequence ID" value="NZ_PZZP01000003.1"/>
</dbReference>
<dbReference type="Pfam" id="PF00623">
    <property type="entry name" value="RNA_pol_Rpb1_2"/>
    <property type="match status" value="1"/>
</dbReference>
<feature type="binding site" evidence="11">
    <location>
        <position position="453"/>
    </location>
    <ligand>
        <name>Mg(2+)</name>
        <dbReference type="ChEBI" id="CHEBI:18420"/>
    </ligand>
</feature>
<feature type="binding site" evidence="11">
    <location>
        <position position="900"/>
    </location>
    <ligand>
        <name>Zn(2+)</name>
        <dbReference type="ChEBI" id="CHEBI:29105"/>
        <label>2</label>
    </ligand>
</feature>
<dbReference type="SUPFAM" id="SSF64484">
    <property type="entry name" value="beta and beta-prime subunits of DNA dependent RNA-polymerase"/>
    <property type="match status" value="1"/>
</dbReference>
<dbReference type="GO" id="GO:0008270">
    <property type="term" value="F:zinc ion binding"/>
    <property type="evidence" value="ECO:0007669"/>
    <property type="project" value="UniProtKB-UniRule"/>
</dbReference>
<comment type="function">
    <text evidence="1 11 12">DNA-dependent RNA polymerase catalyzes the transcription of DNA into RNA using the four ribonucleoside triphosphates as substrates.</text>
</comment>
<dbReference type="Gene3D" id="4.10.860.120">
    <property type="entry name" value="RNA polymerase II, clamp domain"/>
    <property type="match status" value="1"/>
</dbReference>
<feature type="binding site" evidence="11">
    <location>
        <position position="75"/>
    </location>
    <ligand>
        <name>Zn(2+)</name>
        <dbReference type="ChEBI" id="CHEBI:29105"/>
        <label>1</label>
    </ligand>
</feature>
<dbReference type="GO" id="GO:0006351">
    <property type="term" value="P:DNA-templated transcription"/>
    <property type="evidence" value="ECO:0007669"/>
    <property type="project" value="UniProtKB-UniRule"/>
</dbReference>
<keyword evidence="8 11" id="KW-0460">Magnesium</keyword>
<dbReference type="InterPro" id="IPR038120">
    <property type="entry name" value="Rpb1_funnel_sf"/>
</dbReference>
<protein>
    <recommendedName>
        <fullName evidence="11">DNA-directed RNA polymerase subunit beta'</fullName>
        <shortName evidence="11">RNAP subunit beta'</shortName>
        <ecNumber evidence="11">2.7.7.6</ecNumber>
    </recommendedName>
    <alternativeName>
        <fullName evidence="11">RNA polymerase subunit beta'</fullName>
    </alternativeName>
    <alternativeName>
        <fullName evidence="11">Transcriptase subunit beta'</fullName>
    </alternativeName>
</protein>
<dbReference type="InterPro" id="IPR007080">
    <property type="entry name" value="RNA_pol_Rpb1_1"/>
</dbReference>
<keyword evidence="6 11" id="KW-0479">Metal-binding</keyword>
<sequence length="1206" mass="134883">MLDVNNFEFMKIGLASPNKIRSWSRGEVKKPETINYRTLKPEKEGLFCEKIFGPTKDWECHCGKYKRVRYKGVVCDRCGVEVTRQKVRRERMGHIELAAPVSHIWYFKGIPSRMGLVLDMSPRSLEEVIYFASYVVVDPGATPLEKKQLLSEKEYRSYREKYGNAFTAMMGAEAIKRILADIDLDKDVQALKDEMQTAQGQRRNRAIKRLEVLEAFRSSGNQPDWMVLDVLPVIPPELRPMVQLDGGRFATSDLNDLYRRVINRNNRLKRLLDLGAPDIIVQNEKRMLQEAVDALIDNGRRGRPVTGPGNRPLKSLSHMLKGKQGRFRQNLLGKRVDYSGRSVIVVGPNLKMYQCGLPKEMALELFKPFVMKELVAKGLAHNIKSAKRKVERVHPEVWDVLEEVIKEHPVLLNRAPTLHRLGIQAFEPILVEGRAIRLHPLVCTAYNADFDGDQMAVHVPLSAEAQAEARLLMLAAQNILNPKDGKPVVTPGQDMVLGSYYLTLERAGSPGEGKVFTDIGEAINAYTQGYVSLHTRIAVPAKTLNKPAFTEKQRQALLLTTVGKLIFNEIFPPDYPYINEPSKVNLQDGTPEKYFVYDKGIDIAKKIKEMPEQDAFKKGFLGTVIAECFRRFGTKETSVLMDNMKALGYSYSTKAGITMSVSDVVVPEEKSDILDEAEKKVQTVLKQYRRGLITEEERYERVISIWSLAKDDITDVLMKKLGKFNPIYMMANSGARGNVSQVTQLAGMRGLMANPSGRIIELPIKSNFREGLDVLEYFISTHGARKGLADTALRTADSGYLTRRLVDVAQDVIVREEDCGTDNGLPVRQIQEGNEVIEELFDRIVGRVAFKTVRHPETGEVLAERNQLINEQIAERIVDSGAEEVEIRSVLSCRTHHGVCRKCYGRNLALGTRVEIGEAVGIIAAQSIGEPGTQLTMRTFHTGGVAGDDITQGLPRIQELFEARNPKGQATITEISGKISDIREVKDRREIEVEGDVESKSYQVPYGSRMKVAIGDVVVAGDELTEGSIDPKELLRVKGVRGVQEYILQEVQKVYRLQGVEINDKHVEVMIRQMMRKVRITDSGDTDLLPGSFVDLYDYEEANRKVLLKSGEPAVARPILLGITKASLETESFLSAASFQETTRVLTDAAIKGKVDRLLGLKENVIIGKLVPAGTGMSRYRNLAVKKSPEAEGAESGEMAETVLAD</sequence>
<dbReference type="CDD" id="cd01609">
    <property type="entry name" value="RNAP_beta'_N"/>
    <property type="match status" value="1"/>
</dbReference>
<dbReference type="EC" id="2.7.7.6" evidence="11"/>
<evidence type="ECO:0000256" key="6">
    <source>
        <dbReference type="ARBA" id="ARBA00022723"/>
    </source>
</evidence>
<feature type="binding site" evidence="11">
    <location>
        <position position="449"/>
    </location>
    <ligand>
        <name>Mg(2+)</name>
        <dbReference type="ChEBI" id="CHEBI:18420"/>
    </ligand>
</feature>
<comment type="similarity">
    <text evidence="2 11 12">Belongs to the RNA polymerase beta' chain family.</text>
</comment>
<dbReference type="Gene3D" id="1.10.40.90">
    <property type="match status" value="1"/>
</dbReference>
<dbReference type="GO" id="GO:0003677">
    <property type="term" value="F:DNA binding"/>
    <property type="evidence" value="ECO:0007669"/>
    <property type="project" value="UniProtKB-UniRule"/>
</dbReference>
<feature type="domain" description="RNA polymerase N-terminal" evidence="13">
    <location>
        <begin position="224"/>
        <end position="503"/>
    </location>
</feature>
<comment type="caution">
    <text evidence="14">The sequence shown here is derived from an EMBL/GenBank/DDBJ whole genome shotgun (WGS) entry which is preliminary data.</text>
</comment>
<dbReference type="GO" id="GO:0000428">
    <property type="term" value="C:DNA-directed RNA polymerase complex"/>
    <property type="evidence" value="ECO:0007669"/>
    <property type="project" value="UniProtKB-KW"/>
</dbReference>
<feature type="binding site" evidence="11">
    <location>
        <position position="60"/>
    </location>
    <ligand>
        <name>Zn(2+)</name>
        <dbReference type="ChEBI" id="CHEBI:29105"/>
        <label>1</label>
    </ligand>
</feature>
<dbReference type="CDD" id="cd02655">
    <property type="entry name" value="RNAP_beta'_C"/>
    <property type="match status" value="1"/>
</dbReference>
<dbReference type="GO" id="GO:0003899">
    <property type="term" value="F:DNA-directed RNA polymerase activity"/>
    <property type="evidence" value="ECO:0007669"/>
    <property type="project" value="UniProtKB-UniRule"/>
</dbReference>
<evidence type="ECO:0000256" key="3">
    <source>
        <dbReference type="ARBA" id="ARBA00022478"/>
    </source>
</evidence>
<dbReference type="InterPro" id="IPR042102">
    <property type="entry name" value="RNA_pol_Rpb1_3_sf"/>
</dbReference>
<dbReference type="FunFam" id="1.10.132.30:FF:000003">
    <property type="entry name" value="DNA-directed RNA polymerase subunit beta"/>
    <property type="match status" value="1"/>
</dbReference>